<dbReference type="CDD" id="cd00586">
    <property type="entry name" value="4HBT"/>
    <property type="match status" value="1"/>
</dbReference>
<dbReference type="EMBL" id="MEIA01000002">
    <property type="protein sequence ID" value="OJF16258.1"/>
    <property type="molecule type" value="Genomic_DNA"/>
</dbReference>
<name>A0A1K0GG48_9ACTN</name>
<dbReference type="RefSeq" id="WP_071802687.1">
    <property type="nucleotide sequence ID" value="NZ_MEIA01000002.1"/>
</dbReference>
<accession>A0A1K0GG48</accession>
<protein>
    <submittedName>
        <fullName evidence="1">Thioesterase</fullName>
    </submittedName>
</protein>
<evidence type="ECO:0000313" key="1">
    <source>
        <dbReference type="EMBL" id="OJF16258.1"/>
    </source>
</evidence>
<sequence length="148" mass="16574">MAGHFVHRHLVTFDETNLVGNVYFAHYVRWQGHCRERFLLDRAPGVIAQLSGDLVLVTVDCAVEFYAEGFAGDQIEIRMGLDRMTGNRAAMTFDYVRCRDGREELLARGRQTVACMRRAAHGLEPMPIPDELRAALVPFDPAGTPAGR</sequence>
<dbReference type="Proteomes" id="UP000182486">
    <property type="component" value="Unassembled WGS sequence"/>
</dbReference>
<organism evidence="1 2">
    <name type="scientific">Couchioplanes caeruleus subsp. caeruleus</name>
    <dbReference type="NCBI Taxonomy" id="56427"/>
    <lineage>
        <taxon>Bacteria</taxon>
        <taxon>Bacillati</taxon>
        <taxon>Actinomycetota</taxon>
        <taxon>Actinomycetes</taxon>
        <taxon>Micromonosporales</taxon>
        <taxon>Micromonosporaceae</taxon>
        <taxon>Couchioplanes</taxon>
    </lineage>
</organism>
<proteinExistence type="predicted"/>
<reference evidence="1 2" key="1">
    <citation type="submission" date="2016-09" db="EMBL/GenBank/DDBJ databases">
        <title>Couchioplanes caeruleus draft genome sequence.</title>
        <authorList>
            <person name="Sheehan J."/>
            <person name="Caffrey P."/>
        </authorList>
    </citation>
    <scope>NUCLEOTIDE SEQUENCE [LARGE SCALE GENOMIC DNA]</scope>
    <source>
        <strain evidence="1 2">DSM 43634</strain>
    </source>
</reference>
<dbReference type="InterPro" id="IPR029069">
    <property type="entry name" value="HotDog_dom_sf"/>
</dbReference>
<evidence type="ECO:0000313" key="2">
    <source>
        <dbReference type="Proteomes" id="UP000182486"/>
    </source>
</evidence>
<comment type="caution">
    <text evidence="1">The sequence shown here is derived from an EMBL/GenBank/DDBJ whole genome shotgun (WGS) entry which is preliminary data.</text>
</comment>
<keyword evidence="2" id="KW-1185">Reference proteome</keyword>
<gene>
    <name evidence="1" type="ORF">BG844_00340</name>
</gene>
<dbReference type="Pfam" id="PF13279">
    <property type="entry name" value="4HBT_2"/>
    <property type="match status" value="1"/>
</dbReference>
<dbReference type="SUPFAM" id="SSF54637">
    <property type="entry name" value="Thioesterase/thiol ester dehydrase-isomerase"/>
    <property type="match status" value="1"/>
</dbReference>
<dbReference type="AlphaFoldDB" id="A0A1K0GG48"/>
<dbReference type="Gene3D" id="3.10.129.10">
    <property type="entry name" value="Hotdog Thioesterase"/>
    <property type="match status" value="1"/>
</dbReference>